<gene>
    <name evidence="3" type="ORF">ACFO0B_20660</name>
</gene>
<accession>A0ABV8DY06</accession>
<keyword evidence="4" id="KW-1185">Reference proteome</keyword>
<evidence type="ECO:0000313" key="3">
    <source>
        <dbReference type="EMBL" id="MFC3964401.1"/>
    </source>
</evidence>
<organism evidence="3 4">
    <name type="scientific">Nocardia jiangsuensis</name>
    <dbReference type="NCBI Taxonomy" id="1691563"/>
    <lineage>
        <taxon>Bacteria</taxon>
        <taxon>Bacillati</taxon>
        <taxon>Actinomycetota</taxon>
        <taxon>Actinomycetes</taxon>
        <taxon>Mycobacteriales</taxon>
        <taxon>Nocardiaceae</taxon>
        <taxon>Nocardia</taxon>
    </lineage>
</organism>
<dbReference type="Pfam" id="PF01556">
    <property type="entry name" value="DnaJ_C"/>
    <property type="match status" value="1"/>
</dbReference>
<dbReference type="Gene3D" id="2.60.260.20">
    <property type="entry name" value="Urease metallochaperone UreE, N-terminal domain"/>
    <property type="match status" value="1"/>
</dbReference>
<feature type="region of interest" description="Disordered" evidence="1">
    <location>
        <begin position="1"/>
        <end position="27"/>
    </location>
</feature>
<dbReference type="Proteomes" id="UP001595696">
    <property type="component" value="Unassembled WGS sequence"/>
</dbReference>
<evidence type="ECO:0000313" key="4">
    <source>
        <dbReference type="Proteomes" id="UP001595696"/>
    </source>
</evidence>
<name>A0ABV8DY06_9NOCA</name>
<proteinExistence type="predicted"/>
<protein>
    <submittedName>
        <fullName evidence="3">DnaJ C-terminal domain-containing protein</fullName>
    </submittedName>
</protein>
<dbReference type="RefSeq" id="WP_378614159.1">
    <property type="nucleotide sequence ID" value="NZ_JBHSAX010000017.1"/>
</dbReference>
<feature type="domain" description="Chaperone DnaJ C-terminal" evidence="2">
    <location>
        <begin position="2"/>
        <end position="78"/>
    </location>
</feature>
<dbReference type="InterPro" id="IPR002939">
    <property type="entry name" value="DnaJ_C"/>
</dbReference>
<reference evidence="4" key="1">
    <citation type="journal article" date="2019" name="Int. J. Syst. Evol. Microbiol.">
        <title>The Global Catalogue of Microorganisms (GCM) 10K type strain sequencing project: providing services to taxonomists for standard genome sequencing and annotation.</title>
        <authorList>
            <consortium name="The Broad Institute Genomics Platform"/>
            <consortium name="The Broad Institute Genome Sequencing Center for Infectious Disease"/>
            <person name="Wu L."/>
            <person name="Ma J."/>
        </authorList>
    </citation>
    <scope>NUCLEOTIDE SEQUENCE [LARGE SCALE GENOMIC DNA]</scope>
    <source>
        <strain evidence="4">CGMCC 4.7330</strain>
    </source>
</reference>
<dbReference type="SUPFAM" id="SSF49493">
    <property type="entry name" value="HSP40/DnaJ peptide-binding domain"/>
    <property type="match status" value="1"/>
</dbReference>
<dbReference type="InterPro" id="IPR008971">
    <property type="entry name" value="HSP40/DnaJ_pept-bd"/>
</dbReference>
<comment type="caution">
    <text evidence="3">The sequence shown here is derived from an EMBL/GenBank/DDBJ whole genome shotgun (WGS) entry which is preliminary data.</text>
</comment>
<evidence type="ECO:0000259" key="2">
    <source>
        <dbReference type="Pfam" id="PF01556"/>
    </source>
</evidence>
<dbReference type="EMBL" id="JBHSAX010000017">
    <property type="protein sequence ID" value="MFC3964401.1"/>
    <property type="molecule type" value="Genomic_DNA"/>
</dbReference>
<evidence type="ECO:0000256" key="1">
    <source>
        <dbReference type="SAM" id="MobiDB-lite"/>
    </source>
</evidence>
<sequence>MRPHPGFTRDGADLRTGSGLSTANAAHGGPITVSTLLDGEVPAIIAPNTAPRIVITLAGLGMPVLGTAQRGNLYVRLHTYS</sequence>